<evidence type="ECO:0000256" key="1">
    <source>
        <dbReference type="SAM" id="Phobius"/>
    </source>
</evidence>
<organism evidence="2 3">
    <name type="scientific">Paramicrobacterium chengjingii</name>
    <dbReference type="NCBI Taxonomy" id="2769067"/>
    <lineage>
        <taxon>Bacteria</taxon>
        <taxon>Bacillati</taxon>
        <taxon>Actinomycetota</taxon>
        <taxon>Actinomycetes</taxon>
        <taxon>Micrococcales</taxon>
        <taxon>Microbacteriaceae</taxon>
        <taxon>Paramicrobacterium</taxon>
    </lineage>
</organism>
<keyword evidence="1" id="KW-0812">Transmembrane</keyword>
<evidence type="ECO:0000313" key="2">
    <source>
        <dbReference type="EMBL" id="QPZ37087.1"/>
    </source>
</evidence>
<name>A0ABX6YE65_9MICO</name>
<feature type="transmembrane region" description="Helical" evidence="1">
    <location>
        <begin position="34"/>
        <end position="51"/>
    </location>
</feature>
<accession>A0ABX6YE65</accession>
<feature type="transmembrane region" description="Helical" evidence="1">
    <location>
        <begin position="12"/>
        <end position="28"/>
    </location>
</feature>
<evidence type="ECO:0000313" key="3">
    <source>
        <dbReference type="Proteomes" id="UP000662814"/>
    </source>
</evidence>
<proteinExistence type="predicted"/>
<gene>
    <name evidence="2" type="ORF">HCR76_09360</name>
</gene>
<dbReference type="EMBL" id="CP061169">
    <property type="protein sequence ID" value="QPZ37087.1"/>
    <property type="molecule type" value="Genomic_DNA"/>
</dbReference>
<feature type="transmembrane region" description="Helical" evidence="1">
    <location>
        <begin position="133"/>
        <end position="155"/>
    </location>
</feature>
<reference evidence="2 3" key="1">
    <citation type="submission" date="2020-12" db="EMBL/GenBank/DDBJ databases">
        <title>Microbacterium sp. HY060.</title>
        <authorList>
            <person name="Zhou J."/>
        </authorList>
    </citation>
    <scope>NUCLEOTIDE SEQUENCE [LARGE SCALE GENOMIC DNA]</scope>
    <source>
        <strain evidence="2 3">HY60</strain>
    </source>
</reference>
<sequence>MMAGPSIRLRDVPWLIVLVLVAVFQLIRGAWADAGIFGAALLGVSVLTTMPKQRLPVAKANRPSVQSLSIAAVLAGIVLVVAPRHGTVTGLVVCIIGIFVGYSALAGGPHAAMEPRRSLSSIGRARPRALRNAFIAWGSLIVLAGVWEATAYLSWKWGLLVDGVMPSISDVLDPLLDTWAWKTVFVFVWLAGGTVLMLHALPVHRRNV</sequence>
<feature type="transmembrane region" description="Helical" evidence="1">
    <location>
        <begin position="179"/>
        <end position="201"/>
    </location>
</feature>
<keyword evidence="1" id="KW-0472">Membrane</keyword>
<protein>
    <submittedName>
        <fullName evidence="2">Uncharacterized protein</fullName>
    </submittedName>
</protein>
<feature type="transmembrane region" description="Helical" evidence="1">
    <location>
        <begin position="63"/>
        <end position="82"/>
    </location>
</feature>
<dbReference type="RefSeq" id="WP_166993046.1">
    <property type="nucleotide sequence ID" value="NZ_CP061169.1"/>
</dbReference>
<keyword evidence="3" id="KW-1185">Reference proteome</keyword>
<keyword evidence="1" id="KW-1133">Transmembrane helix</keyword>
<feature type="transmembrane region" description="Helical" evidence="1">
    <location>
        <begin position="88"/>
        <end position="112"/>
    </location>
</feature>
<dbReference type="Proteomes" id="UP000662814">
    <property type="component" value="Chromosome"/>
</dbReference>